<sequence>MADRVEIPISGQSFRPFKSQSTFPLTDMKPLPQLQHTETTQTLSGATLASRKQSYSDGQENTSPRRHVDSVADLAGLESSWDLKPTPEVHLGSDTSGLRSKLFQTLHNQHDLFLREDNFSPETDVDVLCVSPTGGRYLQSQTTEQVQALVDDYSADRSGGHKLLALFVKLEKSPSATFHQRASLSRPLTESLFRAFDIHNSFLGDLVGRPDYWTAVGRSQDEDGRHVEFFCQHPRWAQTRRYDKEKHQGGHRAPCSVYMHHSKTSKLTLYIVTASPDEDWFPSLRERIGIVEDQEDVEFEGTMKALASSPFTIHAVVSTIAFEQSIQYVADVRDRLMAQIRQVNDYSDETASDAPRKTMKDRIMLENITKQLHLVSQTADSGIASAHMSIKLAERMLESHSTFMMGENLPLSDRQSATFVRDTHHALEYVRNSFYCQRDWLTTYKARKDTAMNFVFNVVTQQDSATNVDISYKMSRDSSSMNAVTILTLIFLPGTFISTVFSSTAFQTDDSGAARTTDFLAPFLILGVALTVFCWCMWYFRKRIGLWRRRVFSRASRIFSKAETKDASLLV</sequence>
<organism evidence="3 4">
    <name type="scientific">Schizothecium vesticola</name>
    <dbReference type="NCBI Taxonomy" id="314040"/>
    <lineage>
        <taxon>Eukaryota</taxon>
        <taxon>Fungi</taxon>
        <taxon>Dikarya</taxon>
        <taxon>Ascomycota</taxon>
        <taxon>Pezizomycotina</taxon>
        <taxon>Sordariomycetes</taxon>
        <taxon>Sordariomycetidae</taxon>
        <taxon>Sordariales</taxon>
        <taxon>Schizotheciaceae</taxon>
        <taxon>Schizothecium</taxon>
    </lineage>
</organism>
<keyword evidence="4" id="KW-1185">Reference proteome</keyword>
<evidence type="ECO:0008006" key="5">
    <source>
        <dbReference type="Google" id="ProtNLM"/>
    </source>
</evidence>
<feature type="transmembrane region" description="Helical" evidence="2">
    <location>
        <begin position="483"/>
        <end position="507"/>
    </location>
</feature>
<evidence type="ECO:0000313" key="3">
    <source>
        <dbReference type="EMBL" id="KAK0747164.1"/>
    </source>
</evidence>
<feature type="compositionally biased region" description="Polar residues" evidence="1">
    <location>
        <begin position="38"/>
        <end position="62"/>
    </location>
</feature>
<dbReference type="Proteomes" id="UP001172155">
    <property type="component" value="Unassembled WGS sequence"/>
</dbReference>
<feature type="transmembrane region" description="Helical" evidence="2">
    <location>
        <begin position="519"/>
        <end position="540"/>
    </location>
</feature>
<accession>A0AA40K5Y7</accession>
<evidence type="ECO:0000256" key="2">
    <source>
        <dbReference type="SAM" id="Phobius"/>
    </source>
</evidence>
<comment type="caution">
    <text evidence="3">The sequence shown here is derived from an EMBL/GenBank/DDBJ whole genome shotgun (WGS) entry which is preliminary data.</text>
</comment>
<dbReference type="AlphaFoldDB" id="A0AA40K5Y7"/>
<protein>
    <recommendedName>
        <fullName evidence="5">Cora-domain-containing protein</fullName>
    </recommendedName>
</protein>
<keyword evidence="2" id="KW-1133">Transmembrane helix</keyword>
<name>A0AA40K5Y7_9PEZI</name>
<feature type="region of interest" description="Disordered" evidence="1">
    <location>
        <begin position="38"/>
        <end position="68"/>
    </location>
</feature>
<keyword evidence="2" id="KW-0812">Transmembrane</keyword>
<gene>
    <name evidence="3" type="ORF">B0T18DRAFT_413229</name>
</gene>
<evidence type="ECO:0000313" key="4">
    <source>
        <dbReference type="Proteomes" id="UP001172155"/>
    </source>
</evidence>
<proteinExistence type="predicted"/>
<dbReference type="EMBL" id="JAUKUD010000004">
    <property type="protein sequence ID" value="KAK0747164.1"/>
    <property type="molecule type" value="Genomic_DNA"/>
</dbReference>
<keyword evidence="2" id="KW-0472">Membrane</keyword>
<reference evidence="3" key="1">
    <citation type="submission" date="2023-06" db="EMBL/GenBank/DDBJ databases">
        <title>Genome-scale phylogeny and comparative genomics of the fungal order Sordariales.</title>
        <authorList>
            <consortium name="Lawrence Berkeley National Laboratory"/>
            <person name="Hensen N."/>
            <person name="Bonometti L."/>
            <person name="Westerberg I."/>
            <person name="Brannstrom I.O."/>
            <person name="Guillou S."/>
            <person name="Cros-Aarteil S."/>
            <person name="Calhoun S."/>
            <person name="Haridas S."/>
            <person name="Kuo A."/>
            <person name="Mondo S."/>
            <person name="Pangilinan J."/>
            <person name="Riley R."/>
            <person name="LaButti K."/>
            <person name="Andreopoulos B."/>
            <person name="Lipzen A."/>
            <person name="Chen C."/>
            <person name="Yanf M."/>
            <person name="Daum C."/>
            <person name="Ng V."/>
            <person name="Clum A."/>
            <person name="Steindorff A."/>
            <person name="Ohm R."/>
            <person name="Martin F."/>
            <person name="Silar P."/>
            <person name="Natvig D."/>
            <person name="Lalanne C."/>
            <person name="Gautier V."/>
            <person name="Ament-velasquez S.L."/>
            <person name="Kruys A."/>
            <person name="Hutchinson M.I."/>
            <person name="Powell A.J."/>
            <person name="Barry K."/>
            <person name="Miller A.N."/>
            <person name="Grigoriev I.V."/>
            <person name="Debuchy R."/>
            <person name="Gladieux P."/>
            <person name="Thoren M.H."/>
            <person name="Johannesson H."/>
        </authorList>
    </citation>
    <scope>NUCLEOTIDE SEQUENCE</scope>
    <source>
        <strain evidence="3">SMH3187-1</strain>
    </source>
</reference>
<dbReference type="Gene3D" id="1.20.58.340">
    <property type="entry name" value="Magnesium transport protein CorA, transmembrane region"/>
    <property type="match status" value="1"/>
</dbReference>
<evidence type="ECO:0000256" key="1">
    <source>
        <dbReference type="SAM" id="MobiDB-lite"/>
    </source>
</evidence>